<feature type="transmembrane region" description="Helical" evidence="7">
    <location>
        <begin position="192"/>
        <end position="215"/>
    </location>
</feature>
<keyword evidence="6 7" id="KW-0472">Membrane</keyword>
<feature type="transmembrane region" description="Helical" evidence="7">
    <location>
        <begin position="257"/>
        <end position="281"/>
    </location>
</feature>
<feature type="transmembrane region" description="Helical" evidence="7">
    <location>
        <begin position="130"/>
        <end position="147"/>
    </location>
</feature>
<dbReference type="Proteomes" id="UP000094197">
    <property type="component" value="Chromosome 2"/>
</dbReference>
<reference evidence="9 10" key="1">
    <citation type="submission" date="2016-04" db="EMBL/GenBank/DDBJ databases">
        <title>Complete genome seqeunce of Leptospira alstonii serovar Room22.</title>
        <authorList>
            <person name="Nally J.E."/>
            <person name="Bayles D.O."/>
            <person name="Hurley D."/>
            <person name="Fanning S."/>
            <person name="McMahon B.J."/>
            <person name="Arent Z."/>
        </authorList>
    </citation>
    <scope>NUCLEOTIDE SEQUENCE [LARGE SCALE GENOMIC DNA]</scope>
    <source>
        <strain evidence="9 10">GWTS #1</strain>
    </source>
</reference>
<feature type="transmembrane region" description="Helical" evidence="7">
    <location>
        <begin position="159"/>
        <end position="180"/>
    </location>
</feature>
<evidence type="ECO:0000256" key="5">
    <source>
        <dbReference type="ARBA" id="ARBA00023065"/>
    </source>
</evidence>
<evidence type="ECO:0000256" key="6">
    <source>
        <dbReference type="ARBA" id="ARBA00023136"/>
    </source>
</evidence>
<feature type="transmembrane region" description="Helical" evidence="7">
    <location>
        <begin position="375"/>
        <end position="393"/>
    </location>
</feature>
<protein>
    <submittedName>
        <fullName evidence="9">Transporter</fullName>
    </submittedName>
</protein>
<keyword evidence="3 7" id="KW-0812">Transmembrane</keyword>
<dbReference type="GO" id="GO:0015297">
    <property type="term" value="F:antiporter activity"/>
    <property type="evidence" value="ECO:0007669"/>
    <property type="project" value="InterPro"/>
</dbReference>
<dbReference type="GO" id="GO:1902600">
    <property type="term" value="P:proton transmembrane transport"/>
    <property type="evidence" value="ECO:0007669"/>
    <property type="project" value="InterPro"/>
</dbReference>
<feature type="transmembrane region" description="Helical" evidence="7">
    <location>
        <begin position="345"/>
        <end position="363"/>
    </location>
</feature>
<feature type="transmembrane region" description="Helical" evidence="7">
    <location>
        <begin position="227"/>
        <end position="251"/>
    </location>
</feature>
<dbReference type="InterPro" id="IPR006153">
    <property type="entry name" value="Cation/H_exchanger_TM"/>
</dbReference>
<feature type="transmembrane region" description="Helical" evidence="7">
    <location>
        <begin position="64"/>
        <end position="85"/>
    </location>
</feature>
<evidence type="ECO:0000313" key="9">
    <source>
        <dbReference type="EMBL" id="AOP36633.1"/>
    </source>
</evidence>
<comment type="subcellular location">
    <subcellularLocation>
        <location evidence="1">Membrane</location>
        <topology evidence="1">Multi-pass membrane protein</topology>
    </subcellularLocation>
</comment>
<feature type="transmembrane region" description="Helical" evidence="7">
    <location>
        <begin position="315"/>
        <end position="333"/>
    </location>
</feature>
<dbReference type="AlphaFoldDB" id="A0A1D7V4B9"/>
<evidence type="ECO:0000313" key="10">
    <source>
        <dbReference type="Proteomes" id="UP000094197"/>
    </source>
</evidence>
<proteinExistence type="predicted"/>
<evidence type="ECO:0000256" key="7">
    <source>
        <dbReference type="SAM" id="Phobius"/>
    </source>
</evidence>
<evidence type="ECO:0000256" key="1">
    <source>
        <dbReference type="ARBA" id="ARBA00004141"/>
    </source>
</evidence>
<evidence type="ECO:0000259" key="8">
    <source>
        <dbReference type="Pfam" id="PF00999"/>
    </source>
</evidence>
<dbReference type="PANTHER" id="PTHR32468:SF0">
    <property type="entry name" value="K(+)_H(+) ANTIPORTER 1"/>
    <property type="match status" value="1"/>
</dbReference>
<organism evidence="9 10">
    <name type="scientific">Leptospira tipperaryensis</name>
    <dbReference type="NCBI Taxonomy" id="2564040"/>
    <lineage>
        <taxon>Bacteria</taxon>
        <taxon>Pseudomonadati</taxon>
        <taxon>Spirochaetota</taxon>
        <taxon>Spirochaetia</taxon>
        <taxon>Leptospirales</taxon>
        <taxon>Leptospiraceae</taxon>
        <taxon>Leptospira</taxon>
    </lineage>
</organism>
<feature type="transmembrane region" description="Helical" evidence="7">
    <location>
        <begin position="92"/>
        <end position="110"/>
    </location>
</feature>
<accession>A0A1D7V4B9</accession>
<evidence type="ECO:0000256" key="4">
    <source>
        <dbReference type="ARBA" id="ARBA00022989"/>
    </source>
</evidence>
<keyword evidence="2" id="KW-0813">Transport</keyword>
<dbReference type="GO" id="GO:0016020">
    <property type="term" value="C:membrane"/>
    <property type="evidence" value="ECO:0007669"/>
    <property type="project" value="UniProtKB-SubCell"/>
</dbReference>
<dbReference type="EMBL" id="CP015218">
    <property type="protein sequence ID" value="AOP36633.1"/>
    <property type="molecule type" value="Genomic_DNA"/>
</dbReference>
<dbReference type="InterPro" id="IPR050794">
    <property type="entry name" value="CPA2_transporter"/>
</dbReference>
<sequence>MKLGTFRNVLVYVVFLVVFGFGIHRILNFGKGLEVGIENSGFHSDPFSFVVWASDFSKNLKHPIALLILQLLVILIVARTFGWIVSLFRQPMVIGEIIAGIILGPSFLGWALPEYSSFLFPKESLKSIQALSQIGLFLFLFLVGMELDVKILGKKAHDAVVVSHASILFPFFLGTAYAIYLYQDFSPKGVSFLVFGLFMGIAMSITAFPVLARIVQERGLTKTSLGTLVITCAAADDVTAWCILAIVVAVAQAGSLLSGLITIALAISYVILMIFVIRPLLTKISQRYPSREALIRPVTAFVFIIWLLSCYVAEAIGIHALFGAFLAGVIMPSNGDFRRMLSEKIEDLSLLLLLPLFFVFTGLRTEIGLLNEGNLWFVCLGVIGVAVIGKFFGSSIAAKLVGQNWKDSLSIGALMNTRGLMELVVLNIGYDLGILSPPIFAMMVLMALTTTFMTGPILDFLNLTFHRNTQEEDGDKVLLSFAATATGTRLLELANLLFPSKKKETKIVALHITSSTDISPQEAEVLEKEVFGNLEEKANELGRSILTVYKNSSNVTKEIFNQIQDLSPSLILLGRSQTLFSHKEVAGKVLTIIESSKIPVGILIDRKFTKLKKILFFVSGIEDKFLESYQENISKIEDAEVTVLWTGRILPDWLKELNEIKTFPNIRIFAKERSLIYGENWSDYDLVILSLGFYVEIENTSLFQQQLPSVLILRK</sequence>
<evidence type="ECO:0000256" key="2">
    <source>
        <dbReference type="ARBA" id="ARBA00022448"/>
    </source>
</evidence>
<dbReference type="OrthoDB" id="9793589at2"/>
<keyword evidence="4 7" id="KW-1133">Transmembrane helix</keyword>
<name>A0A1D7V4B9_9LEPT</name>
<dbReference type="Pfam" id="PF00999">
    <property type="entry name" value="Na_H_Exchanger"/>
    <property type="match status" value="1"/>
</dbReference>
<gene>
    <name evidence="9" type="ORF">A0128_20060</name>
</gene>
<dbReference type="Gene3D" id="1.20.1530.20">
    <property type="match status" value="1"/>
</dbReference>
<evidence type="ECO:0000256" key="3">
    <source>
        <dbReference type="ARBA" id="ARBA00022692"/>
    </source>
</evidence>
<dbReference type="KEGG" id="laj:A0128_20060"/>
<feature type="domain" description="Cation/H+ exchanger transmembrane" evidence="8">
    <location>
        <begin position="77"/>
        <end position="459"/>
    </location>
</feature>
<dbReference type="InterPro" id="IPR038770">
    <property type="entry name" value="Na+/solute_symporter_sf"/>
</dbReference>
<dbReference type="PANTHER" id="PTHR32468">
    <property type="entry name" value="CATION/H + ANTIPORTER"/>
    <property type="match status" value="1"/>
</dbReference>
<keyword evidence="10" id="KW-1185">Reference proteome</keyword>
<feature type="transmembrane region" description="Helical" evidence="7">
    <location>
        <begin position="9"/>
        <end position="27"/>
    </location>
</feature>
<feature type="transmembrane region" description="Helical" evidence="7">
    <location>
        <begin position="293"/>
        <end position="309"/>
    </location>
</feature>
<keyword evidence="5" id="KW-0406">Ion transport</keyword>